<evidence type="ECO:0000313" key="3">
    <source>
        <dbReference type="Proteomes" id="UP000268535"/>
    </source>
</evidence>
<proteinExistence type="predicted"/>
<evidence type="ECO:0000313" key="2">
    <source>
        <dbReference type="EMBL" id="RKO96242.1"/>
    </source>
</evidence>
<protein>
    <submittedName>
        <fullName evidence="2">Uncharacterized protein</fullName>
    </submittedName>
</protein>
<dbReference type="AlphaFoldDB" id="A0A4P9WUI8"/>
<reference evidence="3" key="1">
    <citation type="journal article" date="2018" name="Nat. Microbiol.">
        <title>Leveraging single-cell genomics to expand the fungal tree of life.</title>
        <authorList>
            <person name="Ahrendt S.R."/>
            <person name="Quandt C.A."/>
            <person name="Ciobanu D."/>
            <person name="Clum A."/>
            <person name="Salamov A."/>
            <person name="Andreopoulos B."/>
            <person name="Cheng J.F."/>
            <person name="Woyke T."/>
            <person name="Pelin A."/>
            <person name="Henrissat B."/>
            <person name="Reynolds N.K."/>
            <person name="Benny G.L."/>
            <person name="Smith M.E."/>
            <person name="James T.Y."/>
            <person name="Grigoriev I.V."/>
        </authorList>
    </citation>
    <scope>NUCLEOTIDE SEQUENCE [LARGE SCALE GENOMIC DNA]</scope>
    <source>
        <strain evidence="3">ATCC 52028</strain>
    </source>
</reference>
<sequence>MVDAVPHVAGGPSPPGRCGAGARPLGGSRPFGMGVAAVGREGRHAQGADHTCIIVVVVDRSADAAVGRRGAADDGDDDRLGWDRHSAVASIVRNAVDHVGIAAVGNAAAITAIVVGDDDAGRRSAGREGGDRLCRASGRVLGRRGRVGPSRDTRRVPGPAGARDVGVDRARHAAAEPLAREGGKGPPLGPRRLRRSRGRRYLLGIDAGPALFAQVRPRRG</sequence>
<name>A0A4P9WUI8_9FUNG</name>
<dbReference type="Proteomes" id="UP000268535">
    <property type="component" value="Unassembled WGS sequence"/>
</dbReference>
<feature type="compositionally biased region" description="Basic and acidic residues" evidence="1">
    <location>
        <begin position="165"/>
        <end position="183"/>
    </location>
</feature>
<accession>A0A4P9WUI8</accession>
<feature type="region of interest" description="Disordered" evidence="1">
    <location>
        <begin position="142"/>
        <end position="196"/>
    </location>
</feature>
<evidence type="ECO:0000256" key="1">
    <source>
        <dbReference type="SAM" id="MobiDB-lite"/>
    </source>
</evidence>
<dbReference type="EMBL" id="ML010178">
    <property type="protein sequence ID" value="RKO96242.1"/>
    <property type="molecule type" value="Genomic_DNA"/>
</dbReference>
<organism evidence="2 3">
    <name type="scientific">Caulochytrium protostelioides</name>
    <dbReference type="NCBI Taxonomy" id="1555241"/>
    <lineage>
        <taxon>Eukaryota</taxon>
        <taxon>Fungi</taxon>
        <taxon>Fungi incertae sedis</taxon>
        <taxon>Chytridiomycota</taxon>
        <taxon>Chytridiomycota incertae sedis</taxon>
        <taxon>Chytridiomycetes</taxon>
        <taxon>Caulochytriales</taxon>
        <taxon>Caulochytriaceae</taxon>
        <taxon>Caulochytrium</taxon>
    </lineage>
</organism>
<gene>
    <name evidence="2" type="ORF">CAUPRSCDRAFT_12066</name>
</gene>
<feature type="region of interest" description="Disordered" evidence="1">
    <location>
        <begin position="1"/>
        <end position="22"/>
    </location>
</feature>